<sequence>ERCAEVTYRTRLCTSDAQCMLRHPGRYEGQKRFCNTTTSLCEVLAEKRSDGHHIEGPKHVRHPQLVGARDEQVDGDAPDGRTACSASTPPTSGGLMSWRAVGKRARSSARGC</sequence>
<accession>A0ABN9Q988</accession>
<protein>
    <submittedName>
        <fullName evidence="2">Uncharacterized protein</fullName>
    </submittedName>
</protein>
<feature type="region of interest" description="Disordered" evidence="1">
    <location>
        <begin position="71"/>
        <end position="112"/>
    </location>
</feature>
<keyword evidence="3" id="KW-1185">Reference proteome</keyword>
<organism evidence="2 3">
    <name type="scientific">Prorocentrum cordatum</name>
    <dbReference type="NCBI Taxonomy" id="2364126"/>
    <lineage>
        <taxon>Eukaryota</taxon>
        <taxon>Sar</taxon>
        <taxon>Alveolata</taxon>
        <taxon>Dinophyceae</taxon>
        <taxon>Prorocentrales</taxon>
        <taxon>Prorocentraceae</taxon>
        <taxon>Prorocentrum</taxon>
    </lineage>
</organism>
<reference evidence="2" key="1">
    <citation type="submission" date="2023-10" db="EMBL/GenBank/DDBJ databases">
        <authorList>
            <person name="Chen Y."/>
            <person name="Shah S."/>
            <person name="Dougan E. K."/>
            <person name="Thang M."/>
            <person name="Chan C."/>
        </authorList>
    </citation>
    <scope>NUCLEOTIDE SEQUENCE [LARGE SCALE GENOMIC DNA]</scope>
</reference>
<name>A0ABN9Q988_9DINO</name>
<proteinExistence type="predicted"/>
<dbReference type="Proteomes" id="UP001189429">
    <property type="component" value="Unassembled WGS sequence"/>
</dbReference>
<evidence type="ECO:0000313" key="3">
    <source>
        <dbReference type="Proteomes" id="UP001189429"/>
    </source>
</evidence>
<feature type="non-terminal residue" evidence="2">
    <location>
        <position position="1"/>
    </location>
</feature>
<comment type="caution">
    <text evidence="2">The sequence shown here is derived from an EMBL/GenBank/DDBJ whole genome shotgun (WGS) entry which is preliminary data.</text>
</comment>
<dbReference type="EMBL" id="CAUYUJ010002789">
    <property type="protein sequence ID" value="CAK0802394.1"/>
    <property type="molecule type" value="Genomic_DNA"/>
</dbReference>
<evidence type="ECO:0000313" key="2">
    <source>
        <dbReference type="EMBL" id="CAK0802394.1"/>
    </source>
</evidence>
<gene>
    <name evidence="2" type="ORF">PCOR1329_LOCUS9930</name>
</gene>
<feature type="compositionally biased region" description="Basic residues" evidence="1">
    <location>
        <begin position="101"/>
        <end position="112"/>
    </location>
</feature>
<evidence type="ECO:0000256" key="1">
    <source>
        <dbReference type="SAM" id="MobiDB-lite"/>
    </source>
</evidence>